<proteinExistence type="predicted"/>
<keyword evidence="2" id="KW-1185">Reference proteome</keyword>
<reference evidence="1" key="1">
    <citation type="submission" date="2022-08" db="EMBL/GenBank/DDBJ databases">
        <authorList>
            <person name="Deng Y."/>
            <person name="Han X.-F."/>
            <person name="Zhang Y.-Q."/>
        </authorList>
    </citation>
    <scope>NUCLEOTIDE SEQUENCE</scope>
    <source>
        <strain evidence="1">CPCC 203386</strain>
    </source>
</reference>
<dbReference type="EMBL" id="JANLCJ010000043">
    <property type="protein sequence ID" value="MCS5736512.1"/>
    <property type="molecule type" value="Genomic_DNA"/>
</dbReference>
<gene>
    <name evidence="1" type="ORF">N1032_22520</name>
</gene>
<comment type="caution">
    <text evidence="1">The sequence shown here is derived from an EMBL/GenBank/DDBJ whole genome shotgun (WGS) entry which is preliminary data.</text>
</comment>
<name>A0ABT2H9G5_9MICO</name>
<accession>A0ABT2H9G5</accession>
<organism evidence="1 2">
    <name type="scientific">Herbiconiux daphne</name>
    <dbReference type="NCBI Taxonomy" id="2970914"/>
    <lineage>
        <taxon>Bacteria</taxon>
        <taxon>Bacillati</taxon>
        <taxon>Actinomycetota</taxon>
        <taxon>Actinomycetes</taxon>
        <taxon>Micrococcales</taxon>
        <taxon>Microbacteriaceae</taxon>
        <taxon>Herbiconiux</taxon>
    </lineage>
</organism>
<dbReference type="Proteomes" id="UP001165586">
    <property type="component" value="Unassembled WGS sequence"/>
</dbReference>
<protein>
    <submittedName>
        <fullName evidence="1">Uncharacterized protein</fullName>
    </submittedName>
</protein>
<sequence length="91" mass="10678">MKHFLLADFEVKLTSGATQIIEIEIADYRNEELNDEKTYLISAKDVESEIAYHIDYEEIESFRFANRSVNRASSYNAQTQTYKLVQKELHL</sequence>
<evidence type="ECO:0000313" key="1">
    <source>
        <dbReference type="EMBL" id="MCS5736512.1"/>
    </source>
</evidence>
<evidence type="ECO:0000313" key="2">
    <source>
        <dbReference type="Proteomes" id="UP001165586"/>
    </source>
</evidence>
<dbReference type="RefSeq" id="WP_259542532.1">
    <property type="nucleotide sequence ID" value="NZ_JANLCJ010000043.1"/>
</dbReference>